<dbReference type="GO" id="GO:0140359">
    <property type="term" value="F:ABC-type transporter activity"/>
    <property type="evidence" value="ECO:0007669"/>
    <property type="project" value="InterPro"/>
</dbReference>
<evidence type="ECO:0000256" key="4">
    <source>
        <dbReference type="ARBA" id="ARBA00023136"/>
    </source>
</evidence>
<dbReference type="GO" id="GO:0005886">
    <property type="term" value="C:plasma membrane"/>
    <property type="evidence" value="ECO:0007669"/>
    <property type="project" value="UniProtKB-SubCell"/>
</dbReference>
<dbReference type="RefSeq" id="WP_142744358.1">
    <property type="nucleotide sequence ID" value="NZ_QQPC01000337.1"/>
</dbReference>
<sequence>LSTAASMSVPCLVKIFIAQYLTPRYFPGNDIVMLLIVFIGIQLIGAVTTYLSIYYLQYLAFKVIQQLRIDAFKRISRLGMKFFDATPSGSIVSRLTNDTE</sequence>
<dbReference type="EMBL" id="QQPC01000337">
    <property type="protein sequence ID" value="REA79434.1"/>
    <property type="molecule type" value="Genomic_DNA"/>
</dbReference>
<feature type="non-terminal residue" evidence="7">
    <location>
        <position position="100"/>
    </location>
</feature>
<evidence type="ECO:0000256" key="2">
    <source>
        <dbReference type="ARBA" id="ARBA00022692"/>
    </source>
</evidence>
<comment type="subcellular location">
    <subcellularLocation>
        <location evidence="1">Cell membrane</location>
        <topology evidence="1">Multi-pass membrane protein</topology>
    </subcellularLocation>
</comment>
<organism evidence="7 8">
    <name type="scientific">Staphylococcus pseudintermedius</name>
    <dbReference type="NCBI Taxonomy" id="283734"/>
    <lineage>
        <taxon>Bacteria</taxon>
        <taxon>Bacillati</taxon>
        <taxon>Bacillota</taxon>
        <taxon>Bacilli</taxon>
        <taxon>Bacillales</taxon>
        <taxon>Staphylococcaceae</taxon>
        <taxon>Staphylococcus</taxon>
        <taxon>Staphylococcus intermedius group</taxon>
    </lineage>
</organism>
<feature type="non-terminal residue" evidence="7">
    <location>
        <position position="1"/>
    </location>
</feature>
<feature type="domain" description="ABC transmembrane type-1" evidence="6">
    <location>
        <begin position="1"/>
        <end position="100"/>
    </location>
</feature>
<evidence type="ECO:0000256" key="1">
    <source>
        <dbReference type="ARBA" id="ARBA00004651"/>
    </source>
</evidence>
<dbReference type="Gene3D" id="1.20.1560.10">
    <property type="entry name" value="ABC transporter type 1, transmembrane domain"/>
    <property type="match status" value="1"/>
</dbReference>
<protein>
    <submittedName>
        <fullName evidence="7">ABC transporter ATP-binding protein</fullName>
    </submittedName>
</protein>
<evidence type="ECO:0000313" key="8">
    <source>
        <dbReference type="Proteomes" id="UP000256409"/>
    </source>
</evidence>
<keyword evidence="7" id="KW-0067">ATP-binding</keyword>
<comment type="caution">
    <text evidence="7">The sequence shown here is derived from an EMBL/GenBank/DDBJ whole genome shotgun (WGS) entry which is preliminary data.</text>
</comment>
<dbReference type="SUPFAM" id="SSF90123">
    <property type="entry name" value="ABC transporter transmembrane region"/>
    <property type="match status" value="1"/>
</dbReference>
<keyword evidence="4 5" id="KW-0472">Membrane</keyword>
<keyword evidence="7" id="KW-0547">Nucleotide-binding</keyword>
<evidence type="ECO:0000256" key="5">
    <source>
        <dbReference type="SAM" id="Phobius"/>
    </source>
</evidence>
<reference evidence="8" key="1">
    <citation type="journal article" date="2018" name="Vet. Microbiol.">
        <title>Molecular epidemiology of methicillin-resistant staphylococci amongst veterinary personnel, personnel-owned pets, patients and the hospital environment of two companion animal veterinary hospitals.</title>
        <authorList>
            <person name="Worthing K.A."/>
            <person name="Brown J."/>
            <person name="Gerber L."/>
            <person name="Abraham S."/>
            <person name="Trott D."/>
            <person name="Norris J.M."/>
        </authorList>
    </citation>
    <scope>NUCLEOTIDE SEQUENCE [LARGE SCALE GENOMIC DNA]</scope>
    <source>
        <strain evidence="8">ST496-2</strain>
    </source>
</reference>
<accession>A0A3D8YIU0</accession>
<dbReference type="InterPro" id="IPR011527">
    <property type="entry name" value="ABC1_TM_dom"/>
</dbReference>
<evidence type="ECO:0000313" key="7">
    <source>
        <dbReference type="EMBL" id="REA79434.1"/>
    </source>
</evidence>
<evidence type="ECO:0000256" key="3">
    <source>
        <dbReference type="ARBA" id="ARBA00022989"/>
    </source>
</evidence>
<dbReference type="OrthoDB" id="9770415at2"/>
<dbReference type="AlphaFoldDB" id="A0A3D8YIU0"/>
<evidence type="ECO:0000259" key="6">
    <source>
        <dbReference type="PROSITE" id="PS50929"/>
    </source>
</evidence>
<dbReference type="PROSITE" id="PS50929">
    <property type="entry name" value="ABC_TM1F"/>
    <property type="match status" value="1"/>
</dbReference>
<dbReference type="Proteomes" id="UP000256409">
    <property type="component" value="Unassembled WGS sequence"/>
</dbReference>
<feature type="transmembrane region" description="Helical" evidence="5">
    <location>
        <begin position="31"/>
        <end position="56"/>
    </location>
</feature>
<keyword evidence="3 5" id="KW-1133">Transmembrane helix</keyword>
<keyword evidence="2 5" id="KW-0812">Transmembrane</keyword>
<dbReference type="Pfam" id="PF00664">
    <property type="entry name" value="ABC_membrane"/>
    <property type="match status" value="1"/>
</dbReference>
<name>A0A3D8YIU0_STAPS</name>
<dbReference type="GO" id="GO:0005524">
    <property type="term" value="F:ATP binding"/>
    <property type="evidence" value="ECO:0007669"/>
    <property type="project" value="UniProtKB-KW"/>
</dbReference>
<gene>
    <name evidence="7" type="ORF">DV961_14255</name>
</gene>
<proteinExistence type="predicted"/>
<dbReference type="InterPro" id="IPR036640">
    <property type="entry name" value="ABC1_TM_sf"/>
</dbReference>